<proteinExistence type="predicted"/>
<gene>
    <name evidence="1" type="ORF">EEM01_06700</name>
    <name evidence="2" type="ORF">EEN95_05370</name>
</gene>
<evidence type="ECO:0000313" key="1">
    <source>
        <dbReference type="EMBL" id="MFK55885.1"/>
    </source>
</evidence>
<name>A0A3H7BSI9_SALER</name>
<reference evidence="1" key="1">
    <citation type="submission" date="2018-11" db="EMBL/GenBank/DDBJ databases">
        <authorList>
            <consortium name="PulseNet: The National Subtyping Network for Foodborne Disease Surveillance"/>
            <person name="Tarr C.L."/>
            <person name="Trees E."/>
            <person name="Katz L.S."/>
            <person name="Carleton-Romer H.A."/>
            <person name="Stroika S."/>
            <person name="Kucerova Z."/>
            <person name="Roache K.F."/>
            <person name="Sabol A.L."/>
            <person name="Besser J."/>
            <person name="Gerner-Smidt P."/>
        </authorList>
    </citation>
    <scope>NUCLEOTIDE SEQUENCE [LARGE SCALE GENOMIC DNA]</scope>
    <source>
        <strain evidence="2">PNUSAS057377</strain>
        <strain evidence="1">PNUSAS059842</strain>
    </source>
</reference>
<dbReference type="AlphaFoldDB" id="A0A3H7BSI9"/>
<accession>A0A3H7BSI9</accession>
<dbReference type="Proteomes" id="UP000839509">
    <property type="component" value="Unassembled WGS sequence"/>
</dbReference>
<evidence type="ECO:0000313" key="2">
    <source>
        <dbReference type="EMBL" id="MFK68799.1"/>
    </source>
</evidence>
<organism evidence="1">
    <name type="scientific">Salmonella enterica</name>
    <name type="common">Salmonella choleraesuis</name>
    <dbReference type="NCBI Taxonomy" id="28901"/>
    <lineage>
        <taxon>Bacteria</taxon>
        <taxon>Pseudomonadati</taxon>
        <taxon>Pseudomonadota</taxon>
        <taxon>Gammaproteobacteria</taxon>
        <taxon>Enterobacterales</taxon>
        <taxon>Enterobacteriaceae</taxon>
        <taxon>Salmonella</taxon>
    </lineage>
</organism>
<dbReference type="EMBL" id="RMTL01000004">
    <property type="protein sequence ID" value="MFK55885.1"/>
    <property type="molecule type" value="Genomic_DNA"/>
</dbReference>
<dbReference type="Proteomes" id="UP000885320">
    <property type="component" value="Unassembled WGS sequence"/>
</dbReference>
<protein>
    <submittedName>
        <fullName evidence="1">Uncharacterized protein</fullName>
    </submittedName>
</protein>
<sequence>MLSENLLNEKIISIDIFIFQVFNLCWSKHAPMVNKLTGRINQPVIMSYFGNLVLYNQSL</sequence>
<comment type="caution">
    <text evidence="1">The sequence shown here is derived from an EMBL/GenBank/DDBJ whole genome shotgun (WGS) entry which is preliminary data.</text>
</comment>
<dbReference type="EMBL" id="RMUA01000005">
    <property type="protein sequence ID" value="MFK68799.1"/>
    <property type="molecule type" value="Genomic_DNA"/>
</dbReference>